<evidence type="ECO:0000256" key="1">
    <source>
        <dbReference type="ARBA" id="ARBA00004651"/>
    </source>
</evidence>
<evidence type="ECO:0000259" key="8">
    <source>
        <dbReference type="PROSITE" id="PS50893"/>
    </source>
</evidence>
<evidence type="ECO:0000313" key="10">
    <source>
        <dbReference type="EMBL" id="KRN21346.1"/>
    </source>
</evidence>
<dbReference type="InterPro" id="IPR014223">
    <property type="entry name" value="ABC_CydC/D"/>
</dbReference>
<protein>
    <submittedName>
        <fullName evidence="10">Cytochrome bd biosynthesis ABC-type transporter, ATPase and permease component</fullName>
    </submittedName>
</protein>
<dbReference type="GO" id="GO:0015421">
    <property type="term" value="F:ABC-type oligopeptide transporter activity"/>
    <property type="evidence" value="ECO:0007669"/>
    <property type="project" value="TreeGrafter"/>
</dbReference>
<feature type="domain" description="ABC transporter" evidence="8">
    <location>
        <begin position="343"/>
        <end position="577"/>
    </location>
</feature>
<dbReference type="GO" id="GO:0034775">
    <property type="term" value="P:glutathione transmembrane transport"/>
    <property type="evidence" value="ECO:0007669"/>
    <property type="project" value="InterPro"/>
</dbReference>
<dbReference type="CDD" id="cd03247">
    <property type="entry name" value="ABCC_cytochrome_bd"/>
    <property type="match status" value="1"/>
</dbReference>
<dbReference type="Pfam" id="PF00664">
    <property type="entry name" value="ABC_membrane"/>
    <property type="match status" value="1"/>
</dbReference>
<dbReference type="RefSeq" id="WP_057152024.1">
    <property type="nucleotide sequence ID" value="NZ_AYZM01000117.1"/>
</dbReference>
<reference evidence="10 11" key="1">
    <citation type="journal article" date="2015" name="Genome Announc.">
        <title>Expanding the biotechnology potential of lactobacilli through comparative genomics of 213 strains and associated genera.</title>
        <authorList>
            <person name="Sun Z."/>
            <person name="Harris H.M."/>
            <person name="McCann A."/>
            <person name="Guo C."/>
            <person name="Argimon S."/>
            <person name="Zhang W."/>
            <person name="Yang X."/>
            <person name="Jeffery I.B."/>
            <person name="Cooney J.C."/>
            <person name="Kagawa T.F."/>
            <person name="Liu W."/>
            <person name="Song Y."/>
            <person name="Salvetti E."/>
            <person name="Wrobel A."/>
            <person name="Rasinkangas P."/>
            <person name="Parkhill J."/>
            <person name="Rea M.C."/>
            <person name="O'Sullivan O."/>
            <person name="Ritari J."/>
            <person name="Douillard F.P."/>
            <person name="Paul Ross R."/>
            <person name="Yang R."/>
            <person name="Briner A.E."/>
            <person name="Felis G.E."/>
            <person name="de Vos W.M."/>
            <person name="Barrangou R."/>
            <person name="Klaenhammer T.R."/>
            <person name="Caufield P.W."/>
            <person name="Cui Y."/>
            <person name="Zhang H."/>
            <person name="O'Toole P.W."/>
        </authorList>
    </citation>
    <scope>NUCLEOTIDE SEQUENCE [LARGE SCALE GENOMIC DNA]</scope>
    <source>
        <strain evidence="10 11">DSM 23365</strain>
    </source>
</reference>
<dbReference type="OrthoDB" id="9802264at2"/>
<dbReference type="InterPro" id="IPR036640">
    <property type="entry name" value="ABC1_TM_sf"/>
</dbReference>
<feature type="domain" description="ABC transmembrane type-1" evidence="9">
    <location>
        <begin position="27"/>
        <end position="308"/>
    </location>
</feature>
<evidence type="ECO:0000313" key="11">
    <source>
        <dbReference type="Proteomes" id="UP000051442"/>
    </source>
</evidence>
<evidence type="ECO:0000256" key="4">
    <source>
        <dbReference type="ARBA" id="ARBA00022840"/>
    </source>
</evidence>
<dbReference type="SMART" id="SM00382">
    <property type="entry name" value="AAA"/>
    <property type="match status" value="1"/>
</dbReference>
<dbReference type="PROSITE" id="PS00211">
    <property type="entry name" value="ABC_TRANSPORTER_1"/>
    <property type="match status" value="1"/>
</dbReference>
<dbReference type="NCBIfam" id="TIGR02868">
    <property type="entry name" value="CydC"/>
    <property type="match status" value="1"/>
</dbReference>
<keyword evidence="4" id="KW-0067">ATP-binding</keyword>
<dbReference type="EMBL" id="AYZM01000117">
    <property type="protein sequence ID" value="KRN21346.1"/>
    <property type="molecule type" value="Genomic_DNA"/>
</dbReference>
<dbReference type="Proteomes" id="UP000051442">
    <property type="component" value="Unassembled WGS sequence"/>
</dbReference>
<keyword evidence="6 7" id="KW-0472">Membrane</keyword>
<evidence type="ECO:0000256" key="6">
    <source>
        <dbReference type="ARBA" id="ARBA00023136"/>
    </source>
</evidence>
<dbReference type="InterPro" id="IPR003593">
    <property type="entry name" value="AAA+_ATPase"/>
</dbReference>
<dbReference type="GO" id="GO:0005886">
    <property type="term" value="C:plasma membrane"/>
    <property type="evidence" value="ECO:0007669"/>
    <property type="project" value="UniProtKB-SubCell"/>
</dbReference>
<dbReference type="SUPFAM" id="SSF52540">
    <property type="entry name" value="P-loop containing nucleoside triphosphate hydrolases"/>
    <property type="match status" value="1"/>
</dbReference>
<evidence type="ECO:0000259" key="9">
    <source>
        <dbReference type="PROSITE" id="PS50929"/>
    </source>
</evidence>
<feature type="transmembrane region" description="Helical" evidence="7">
    <location>
        <begin position="21"/>
        <end position="44"/>
    </location>
</feature>
<dbReference type="PROSITE" id="PS50893">
    <property type="entry name" value="ABC_TRANSPORTER_2"/>
    <property type="match status" value="1"/>
</dbReference>
<dbReference type="Gene3D" id="1.20.1560.10">
    <property type="entry name" value="ABC transporter type 1, transmembrane domain"/>
    <property type="match status" value="1"/>
</dbReference>
<dbReference type="GO" id="GO:0016887">
    <property type="term" value="F:ATP hydrolysis activity"/>
    <property type="evidence" value="ECO:0007669"/>
    <property type="project" value="InterPro"/>
</dbReference>
<feature type="transmembrane region" description="Helical" evidence="7">
    <location>
        <begin position="249"/>
        <end position="269"/>
    </location>
</feature>
<dbReference type="InterPro" id="IPR017871">
    <property type="entry name" value="ABC_transporter-like_CS"/>
</dbReference>
<dbReference type="Pfam" id="PF00005">
    <property type="entry name" value="ABC_tran"/>
    <property type="match status" value="1"/>
</dbReference>
<organism evidence="10 11">
    <name type="scientific">Secundilactobacillus similis DSM 23365 = JCM 2765</name>
    <dbReference type="NCBI Taxonomy" id="1423804"/>
    <lineage>
        <taxon>Bacteria</taxon>
        <taxon>Bacillati</taxon>
        <taxon>Bacillota</taxon>
        <taxon>Bacilli</taxon>
        <taxon>Lactobacillales</taxon>
        <taxon>Lactobacillaceae</taxon>
        <taxon>Secundilactobacillus</taxon>
    </lineage>
</organism>
<gene>
    <name evidence="10" type="ORF">FD14_GL001087</name>
</gene>
<feature type="transmembrane region" description="Helical" evidence="7">
    <location>
        <begin position="56"/>
        <end position="76"/>
    </location>
</feature>
<dbReference type="InterPro" id="IPR003439">
    <property type="entry name" value="ABC_transporter-like_ATP-bd"/>
</dbReference>
<comment type="caution">
    <text evidence="10">The sequence shown here is derived from an EMBL/GenBank/DDBJ whole genome shotgun (WGS) entry which is preliminary data.</text>
</comment>
<dbReference type="InterPro" id="IPR027417">
    <property type="entry name" value="P-loop_NTPase"/>
</dbReference>
<dbReference type="InterPro" id="IPR011527">
    <property type="entry name" value="ABC1_TM_dom"/>
</dbReference>
<name>A0A0R2EY87_9LACO</name>
<accession>A0A0R2EY87</accession>
<comment type="subcellular location">
    <subcellularLocation>
        <location evidence="1">Cell membrane</location>
        <topology evidence="1">Multi-pass membrane protein</topology>
    </subcellularLocation>
</comment>
<evidence type="ECO:0000256" key="2">
    <source>
        <dbReference type="ARBA" id="ARBA00022692"/>
    </source>
</evidence>
<proteinExistence type="predicted"/>
<dbReference type="InterPro" id="IPR039421">
    <property type="entry name" value="Type_1_exporter"/>
</dbReference>
<sequence>MFGFKETFAHDTWVMPYLRRYKWLLTLVLFLGLMTFLSAGALMFNSGFLISSAARQPFSVIVIYVPVVLARGFGIARPVFRYAERLTSHNWVLRIVSDFRRRLYQAVERTAVTIKQTHQTGDLLSLLADDIDHIENLYLRTVFPMVIGWLLYLVIVIGVGVFSWPVALLLALLLGLIVIVMPLISVAFNGAREFRQKQLQGQFYTQLTDEVLGLTDWVISGRYTDFMAHQRTAIDEIAQLRRRDHYFQWWRGLAVQVIFLAAVVTLLVWSGTAFTTTKTSANWVAAFALALFPVIEPFLEMSQGASEWPVYRQSITRVNQLSESASQSETAAQQTLTAPVTALRVDHVQYTYPGAETPVLKDISLTVKRGEKLALLGPSGTGKSTLLKLLVGDAQPTQGTITLNGVTMSRLQTQRASLFGVLDQQPYLFDTTVMNNVRLGNLQATDEDVKSAIAAVGLEPLITSLPQGYDTLVQEAGNRFSGGERQRLSLARILLQDAPIIILDEPTVSLDPITEKHLLDTVFTVLADKTIIWVTHHLAGIKHVDQVRFLEKGQFDMQGTPVELYRTEARFRRLYELDQGLDATSTD</sequence>
<dbReference type="Gene3D" id="3.40.50.300">
    <property type="entry name" value="P-loop containing nucleotide triphosphate hydrolases"/>
    <property type="match status" value="1"/>
</dbReference>
<evidence type="ECO:0000256" key="5">
    <source>
        <dbReference type="ARBA" id="ARBA00022989"/>
    </source>
</evidence>
<evidence type="ECO:0000256" key="7">
    <source>
        <dbReference type="SAM" id="Phobius"/>
    </source>
</evidence>
<feature type="transmembrane region" description="Helical" evidence="7">
    <location>
        <begin position="168"/>
        <end position="188"/>
    </location>
</feature>
<dbReference type="GO" id="GO:0045454">
    <property type="term" value="P:cell redox homeostasis"/>
    <property type="evidence" value="ECO:0007669"/>
    <property type="project" value="InterPro"/>
</dbReference>
<dbReference type="PANTHER" id="PTHR43394">
    <property type="entry name" value="ATP-DEPENDENT PERMEASE MDL1, MITOCHONDRIAL"/>
    <property type="match status" value="1"/>
</dbReference>
<dbReference type="PANTHER" id="PTHR43394:SF1">
    <property type="entry name" value="ATP-BINDING CASSETTE SUB-FAMILY B MEMBER 10, MITOCHONDRIAL"/>
    <property type="match status" value="1"/>
</dbReference>
<keyword evidence="3" id="KW-0547">Nucleotide-binding</keyword>
<dbReference type="PROSITE" id="PS50929">
    <property type="entry name" value="ABC_TM1F"/>
    <property type="match status" value="1"/>
</dbReference>
<keyword evidence="5 7" id="KW-1133">Transmembrane helix</keyword>
<dbReference type="STRING" id="1423804.FD14_GL001087"/>
<dbReference type="SUPFAM" id="SSF90123">
    <property type="entry name" value="ABC transporter transmembrane region"/>
    <property type="match status" value="1"/>
</dbReference>
<evidence type="ECO:0000256" key="3">
    <source>
        <dbReference type="ARBA" id="ARBA00022741"/>
    </source>
</evidence>
<dbReference type="PATRIC" id="fig|1423804.4.peg.1169"/>
<feature type="transmembrane region" description="Helical" evidence="7">
    <location>
        <begin position="142"/>
        <end position="162"/>
    </location>
</feature>
<dbReference type="AlphaFoldDB" id="A0A0R2EY87"/>
<keyword evidence="2 7" id="KW-0812">Transmembrane</keyword>
<keyword evidence="11" id="KW-1185">Reference proteome</keyword>
<dbReference type="GO" id="GO:0005524">
    <property type="term" value="F:ATP binding"/>
    <property type="evidence" value="ECO:0007669"/>
    <property type="project" value="UniProtKB-KW"/>
</dbReference>